<dbReference type="KEGG" id="lak:106161480"/>
<evidence type="ECO:0000313" key="3">
    <source>
        <dbReference type="RefSeq" id="XP_013393893.1"/>
    </source>
</evidence>
<accession>A0A1S3I6Q9</accession>
<organism evidence="2 3">
    <name type="scientific">Lingula anatina</name>
    <name type="common">Brachiopod</name>
    <name type="synonym">Lingula unguis</name>
    <dbReference type="NCBI Taxonomy" id="7574"/>
    <lineage>
        <taxon>Eukaryota</taxon>
        <taxon>Metazoa</taxon>
        <taxon>Spiralia</taxon>
        <taxon>Lophotrochozoa</taxon>
        <taxon>Brachiopoda</taxon>
        <taxon>Linguliformea</taxon>
        <taxon>Lingulata</taxon>
        <taxon>Lingulida</taxon>
        <taxon>Linguloidea</taxon>
        <taxon>Lingulidae</taxon>
        <taxon>Lingula</taxon>
    </lineage>
</organism>
<feature type="chain" id="PRO_5010240929" evidence="1">
    <location>
        <begin position="19"/>
        <end position="112"/>
    </location>
</feature>
<proteinExistence type="predicted"/>
<feature type="signal peptide" evidence="1">
    <location>
        <begin position="1"/>
        <end position="18"/>
    </location>
</feature>
<evidence type="ECO:0000256" key="1">
    <source>
        <dbReference type="SAM" id="SignalP"/>
    </source>
</evidence>
<sequence length="112" mass="12123">MKVLCVVVLCLAATFASAKTLDERVARMLMEDEEFKRSLRTKVCDAIESVISRVLSCDNVSEDRICGLVVNVVGSYFGATKAACKLAIPNSLINTLQAQCSKVGSFENVNVC</sequence>
<name>A0A1S3I6Q9_LINAN</name>
<protein>
    <submittedName>
        <fullName evidence="3">Uncharacterized protein LOC106161480</fullName>
    </submittedName>
</protein>
<keyword evidence="2" id="KW-1185">Reference proteome</keyword>
<evidence type="ECO:0000313" key="2">
    <source>
        <dbReference type="Proteomes" id="UP000085678"/>
    </source>
</evidence>
<dbReference type="AlphaFoldDB" id="A0A1S3I6Q9"/>
<gene>
    <name evidence="3" type="primary">LOC106161480</name>
</gene>
<reference evidence="3" key="1">
    <citation type="submission" date="2025-08" db="UniProtKB">
        <authorList>
            <consortium name="RefSeq"/>
        </authorList>
    </citation>
    <scope>IDENTIFICATION</scope>
    <source>
        <tissue evidence="3">Gonads</tissue>
    </source>
</reference>
<dbReference type="Proteomes" id="UP000085678">
    <property type="component" value="Unplaced"/>
</dbReference>
<keyword evidence="1" id="KW-0732">Signal</keyword>
<dbReference type="GeneID" id="106161480"/>
<dbReference type="InParanoid" id="A0A1S3I6Q9"/>
<dbReference type="RefSeq" id="XP_013393893.1">
    <property type="nucleotide sequence ID" value="XM_013538439.1"/>
</dbReference>